<evidence type="ECO:0000313" key="1">
    <source>
        <dbReference type="EMBL" id="KKQ82088.1"/>
    </source>
</evidence>
<organism evidence="1 2">
    <name type="scientific">Candidatus Woesebacteria bacterium GW2011_GWA1_38_8</name>
    <dbReference type="NCBI Taxonomy" id="1618547"/>
    <lineage>
        <taxon>Bacteria</taxon>
        <taxon>Candidatus Woeseibacteriota</taxon>
    </lineage>
</organism>
<gene>
    <name evidence="1" type="ORF">UT06_C0051G0004</name>
</gene>
<comment type="caution">
    <text evidence="1">The sequence shown here is derived from an EMBL/GenBank/DDBJ whole genome shotgun (WGS) entry which is preliminary data.</text>
</comment>
<dbReference type="AlphaFoldDB" id="A0A0G0KR38"/>
<accession>A0A0G0KR38</accession>
<name>A0A0G0KR38_9BACT</name>
<protein>
    <submittedName>
        <fullName evidence="1">Uncharacterized protein</fullName>
    </submittedName>
</protein>
<sequence>MIRAKRKGVKMLIITKSERERISKLVGSKILSPYFFSNSKTSGISVDFRVCPFMKRVDGTFTSAKCKGCYSANILNVYPNLAKKVVALPAQDDTELALFEKSCKIVNDLFPSVKKLRFYSLSDFHQGDLPYIEVASKYFVVDIISKILTLPRNMDSLVSLTNMPNVWVSLSFNKDFKANLPRIVKYLKEQAPKNIQLNYTMNYKEENPDDPFFNIFSVLHFKNNYKRLGIEKFEKVTENRTCAVIGPDGQPVAAHGACDHCHNCHISFHKNKAMMEKQ</sequence>
<dbReference type="EMBL" id="LBVJ01000051">
    <property type="protein sequence ID" value="KKQ82088.1"/>
    <property type="molecule type" value="Genomic_DNA"/>
</dbReference>
<dbReference type="Proteomes" id="UP000034710">
    <property type="component" value="Unassembled WGS sequence"/>
</dbReference>
<reference evidence="1 2" key="1">
    <citation type="journal article" date="2015" name="Nature">
        <title>rRNA introns, odd ribosomes, and small enigmatic genomes across a large radiation of phyla.</title>
        <authorList>
            <person name="Brown C.T."/>
            <person name="Hug L.A."/>
            <person name="Thomas B.C."/>
            <person name="Sharon I."/>
            <person name="Castelle C.J."/>
            <person name="Singh A."/>
            <person name="Wilkins M.J."/>
            <person name="Williams K.H."/>
            <person name="Banfield J.F."/>
        </authorList>
    </citation>
    <scope>NUCLEOTIDE SEQUENCE [LARGE SCALE GENOMIC DNA]</scope>
</reference>
<proteinExistence type="predicted"/>
<evidence type="ECO:0000313" key="2">
    <source>
        <dbReference type="Proteomes" id="UP000034710"/>
    </source>
</evidence>